<evidence type="ECO:0000256" key="11">
    <source>
        <dbReference type="ARBA" id="ARBA00022990"/>
    </source>
</evidence>
<keyword evidence="9" id="KW-0653">Protein transport</keyword>
<dbReference type="CDD" id="cd00751">
    <property type="entry name" value="thiolase"/>
    <property type="match status" value="1"/>
</dbReference>
<feature type="compositionally biased region" description="Basic residues" evidence="18">
    <location>
        <begin position="1863"/>
        <end position="1874"/>
    </location>
</feature>
<evidence type="ECO:0000256" key="4">
    <source>
        <dbReference type="ARBA" id="ARBA00022679"/>
    </source>
</evidence>
<dbReference type="InterPro" id="IPR020616">
    <property type="entry name" value="Thiolase_N"/>
</dbReference>
<keyword evidence="7 16" id="KW-0067">ATP-binding</keyword>
<dbReference type="InterPro" id="IPR001609">
    <property type="entry name" value="Myosin_head_motor_dom-like"/>
</dbReference>
<feature type="coiled-coil region" evidence="17">
    <location>
        <begin position="973"/>
        <end position="1024"/>
    </location>
</feature>
<dbReference type="Proteomes" id="UP000710432">
    <property type="component" value="Unassembled WGS sequence"/>
</dbReference>
<dbReference type="InterPro" id="IPR058662">
    <property type="entry name" value="Myo5a/b_dom"/>
</dbReference>
<reference evidence="22" key="1">
    <citation type="submission" date="2020-03" db="EMBL/GenBank/DDBJ databases">
        <title>Studies in the Genomics of Life Span.</title>
        <authorList>
            <person name="Glass D."/>
        </authorList>
    </citation>
    <scope>NUCLEOTIDE SEQUENCE</scope>
    <source>
        <strain evidence="22">LTLLF</strain>
        <tissue evidence="22">Muscle</tissue>
    </source>
</reference>
<protein>
    <submittedName>
        <fullName evidence="22">Unconventional myosin-Vb</fullName>
    </submittedName>
</protein>
<dbReference type="PANTHER" id="PTHR13140:SF356">
    <property type="entry name" value="UNCONVENTIONAL MYOSIN-VB"/>
    <property type="match status" value="1"/>
</dbReference>
<dbReference type="NCBIfam" id="TIGR01930">
    <property type="entry name" value="AcCoA-C-Actrans"/>
    <property type="match status" value="1"/>
</dbReference>
<keyword evidence="2" id="KW-0813">Transport</keyword>
<evidence type="ECO:0000313" key="22">
    <source>
        <dbReference type="EMBL" id="KAH0514358.1"/>
    </source>
</evidence>
<dbReference type="SUPFAM" id="SSF53901">
    <property type="entry name" value="Thiolase-like"/>
    <property type="match status" value="1"/>
</dbReference>
<gene>
    <name evidence="22" type="ORF">LTLLF_135550</name>
</gene>
<dbReference type="GO" id="GO:0005737">
    <property type="term" value="C:cytoplasm"/>
    <property type="evidence" value="ECO:0007669"/>
    <property type="project" value="TreeGrafter"/>
</dbReference>
<keyword evidence="11" id="KW-0007">Acetylation</keyword>
<dbReference type="PROSITE" id="PS51844">
    <property type="entry name" value="SH3_LIKE"/>
    <property type="match status" value="1"/>
</dbReference>
<dbReference type="SUPFAM" id="SSF52540">
    <property type="entry name" value="P-loop containing nucleoside triphosphate hydrolases"/>
    <property type="match status" value="2"/>
</dbReference>
<dbReference type="InterPro" id="IPR004009">
    <property type="entry name" value="SH3_Myosin"/>
</dbReference>
<dbReference type="PROSITE" id="PS50096">
    <property type="entry name" value="IQ"/>
    <property type="match status" value="6"/>
</dbReference>
<dbReference type="InterPro" id="IPR000048">
    <property type="entry name" value="IQ_motif_EF-hand-BS"/>
</dbReference>
<feature type="region of interest" description="Actin-binding" evidence="16">
    <location>
        <begin position="717"/>
        <end position="739"/>
    </location>
</feature>
<evidence type="ECO:0000256" key="9">
    <source>
        <dbReference type="ARBA" id="ARBA00022927"/>
    </source>
</evidence>
<evidence type="ECO:0000256" key="7">
    <source>
        <dbReference type="ARBA" id="ARBA00022840"/>
    </source>
</evidence>
<dbReference type="GO" id="GO:0016020">
    <property type="term" value="C:membrane"/>
    <property type="evidence" value="ECO:0007669"/>
    <property type="project" value="TreeGrafter"/>
</dbReference>
<dbReference type="FunFam" id="1.20.5.190:FF:000001">
    <property type="entry name" value="unconventional myosin-Va"/>
    <property type="match status" value="1"/>
</dbReference>
<evidence type="ECO:0000256" key="10">
    <source>
        <dbReference type="ARBA" id="ARBA00022946"/>
    </source>
</evidence>
<keyword evidence="6 16" id="KW-0547">Nucleotide-binding</keyword>
<dbReference type="FunFam" id="1.20.5.190:FF:000037">
    <property type="entry name" value="Myosin VB"/>
    <property type="match status" value="1"/>
</dbReference>
<feature type="domain" description="Myosin motor" evidence="20">
    <location>
        <begin position="80"/>
        <end position="838"/>
    </location>
</feature>
<evidence type="ECO:0000256" key="18">
    <source>
        <dbReference type="SAM" id="MobiDB-lite"/>
    </source>
</evidence>
<dbReference type="Gene3D" id="3.40.850.10">
    <property type="entry name" value="Kinesin motor domain"/>
    <property type="match status" value="2"/>
</dbReference>
<keyword evidence="4" id="KW-0808">Transferase</keyword>
<dbReference type="SMART" id="SM01132">
    <property type="entry name" value="DIL"/>
    <property type="match status" value="1"/>
</dbReference>
<feature type="region of interest" description="Disordered" evidence="18">
    <location>
        <begin position="1161"/>
        <end position="1196"/>
    </location>
</feature>
<organism evidence="22 23">
    <name type="scientific">Microtus ochrogaster</name>
    <name type="common">Prairie vole</name>
    <dbReference type="NCBI Taxonomy" id="79684"/>
    <lineage>
        <taxon>Eukaryota</taxon>
        <taxon>Metazoa</taxon>
        <taxon>Chordata</taxon>
        <taxon>Craniata</taxon>
        <taxon>Vertebrata</taxon>
        <taxon>Euteleostomi</taxon>
        <taxon>Mammalia</taxon>
        <taxon>Eutheria</taxon>
        <taxon>Euarchontoglires</taxon>
        <taxon>Glires</taxon>
        <taxon>Rodentia</taxon>
        <taxon>Myomorpha</taxon>
        <taxon>Muroidea</taxon>
        <taxon>Cricetidae</taxon>
        <taxon>Arvicolinae</taxon>
        <taxon>Microtus</taxon>
    </lineage>
</organism>
<dbReference type="Pfam" id="PF25966">
    <property type="entry name" value="Myo5a"/>
    <property type="match status" value="1"/>
</dbReference>
<evidence type="ECO:0000256" key="12">
    <source>
        <dbReference type="ARBA" id="ARBA00023054"/>
    </source>
</evidence>
<dbReference type="FunFam" id="1.20.58.530:FF:000002">
    <property type="entry name" value="Class V myosin"/>
    <property type="match status" value="1"/>
</dbReference>
<dbReference type="GO" id="GO:0015031">
    <property type="term" value="P:protein transport"/>
    <property type="evidence" value="ECO:0007669"/>
    <property type="project" value="UniProtKB-KW"/>
</dbReference>
<proteinExistence type="inferred from homology"/>
<dbReference type="Pfam" id="PF01843">
    <property type="entry name" value="DIL"/>
    <property type="match status" value="1"/>
</dbReference>
<dbReference type="InterPro" id="IPR002155">
    <property type="entry name" value="Thiolase"/>
</dbReference>
<evidence type="ECO:0000313" key="23">
    <source>
        <dbReference type="Proteomes" id="UP000710432"/>
    </source>
</evidence>
<dbReference type="EMBL" id="JAATJU010021215">
    <property type="protein sequence ID" value="KAH0514358.1"/>
    <property type="molecule type" value="Genomic_DNA"/>
</dbReference>
<evidence type="ECO:0000256" key="16">
    <source>
        <dbReference type="PROSITE-ProRule" id="PRU00782"/>
    </source>
</evidence>
<name>A0A8J6KXL5_MICOH</name>
<dbReference type="GO" id="GO:0005516">
    <property type="term" value="F:calmodulin binding"/>
    <property type="evidence" value="ECO:0007669"/>
    <property type="project" value="UniProtKB-KW"/>
</dbReference>
<dbReference type="SUPFAM" id="SSF50084">
    <property type="entry name" value="Myosin S1 fragment, N-terminal domain"/>
    <property type="match status" value="1"/>
</dbReference>
<dbReference type="Gene3D" id="1.20.58.530">
    <property type="match status" value="1"/>
</dbReference>
<feature type="region of interest" description="Disordered" evidence="18">
    <location>
        <begin position="1863"/>
        <end position="1886"/>
    </location>
</feature>
<dbReference type="GO" id="GO:0000146">
    <property type="term" value="F:microfilament motor activity"/>
    <property type="evidence" value="ECO:0007669"/>
    <property type="project" value="TreeGrafter"/>
</dbReference>
<feature type="compositionally biased region" description="Polar residues" evidence="18">
    <location>
        <begin position="1174"/>
        <end position="1194"/>
    </location>
</feature>
<dbReference type="Pfam" id="PF00612">
    <property type="entry name" value="IQ"/>
    <property type="match status" value="6"/>
</dbReference>
<dbReference type="GO" id="GO:0005524">
    <property type="term" value="F:ATP binding"/>
    <property type="evidence" value="ECO:0007669"/>
    <property type="project" value="UniProtKB-UniRule"/>
</dbReference>
<evidence type="ECO:0000256" key="17">
    <source>
        <dbReference type="SAM" id="Coils"/>
    </source>
</evidence>
<keyword evidence="5" id="KW-0677">Repeat</keyword>
<dbReference type="InterPro" id="IPR027417">
    <property type="entry name" value="P-loop_NTPase"/>
</dbReference>
<dbReference type="InterPro" id="IPR036103">
    <property type="entry name" value="MYSc_Myo5"/>
</dbReference>
<dbReference type="FunFam" id="1.20.120.720:FF:000016">
    <property type="entry name" value="Myosin VB"/>
    <property type="match status" value="1"/>
</dbReference>
<keyword evidence="13 16" id="KW-0518">Myosin</keyword>
<dbReference type="InterPro" id="IPR002710">
    <property type="entry name" value="Dilute_dom"/>
</dbReference>
<feature type="domain" description="Myosin N-terminal SH3-like" evidence="21">
    <location>
        <begin position="19"/>
        <end position="71"/>
    </location>
</feature>
<dbReference type="InterPro" id="IPR016039">
    <property type="entry name" value="Thiolase-like"/>
</dbReference>
<evidence type="ECO:0000259" key="21">
    <source>
        <dbReference type="PROSITE" id="PS51844"/>
    </source>
</evidence>
<evidence type="ECO:0000259" key="19">
    <source>
        <dbReference type="PROSITE" id="PS51126"/>
    </source>
</evidence>
<evidence type="ECO:0000256" key="6">
    <source>
        <dbReference type="ARBA" id="ARBA00022741"/>
    </source>
</evidence>
<feature type="coiled-coil region" evidence="17">
    <location>
        <begin position="1390"/>
        <end position="1486"/>
    </location>
</feature>
<dbReference type="PROSITE" id="PS51126">
    <property type="entry name" value="DILUTE"/>
    <property type="match status" value="1"/>
</dbReference>
<dbReference type="GO" id="GO:0016747">
    <property type="term" value="F:acyltransferase activity, transferring groups other than amino-acyl groups"/>
    <property type="evidence" value="ECO:0007669"/>
    <property type="project" value="InterPro"/>
</dbReference>
<dbReference type="Gene3D" id="6.20.240.20">
    <property type="match status" value="1"/>
</dbReference>
<dbReference type="InterPro" id="IPR036961">
    <property type="entry name" value="Kinesin_motor_dom_sf"/>
</dbReference>
<dbReference type="Pfam" id="PF00108">
    <property type="entry name" value="Thiolase_N"/>
    <property type="match status" value="1"/>
</dbReference>
<keyword evidence="14 16" id="KW-0505">Motor protein</keyword>
<feature type="domain" description="Dilute" evidence="19">
    <location>
        <begin position="1572"/>
        <end position="1850"/>
    </location>
</feature>
<dbReference type="PANTHER" id="PTHR13140">
    <property type="entry name" value="MYOSIN"/>
    <property type="match status" value="1"/>
</dbReference>
<dbReference type="CDD" id="cd01380">
    <property type="entry name" value="MYSc_Myo5"/>
    <property type="match status" value="1"/>
</dbReference>
<evidence type="ECO:0000256" key="13">
    <source>
        <dbReference type="ARBA" id="ARBA00023123"/>
    </source>
</evidence>
<keyword evidence="12 17" id="KW-0175">Coiled coil</keyword>
<keyword evidence="3" id="KW-0597">Phosphoprotein</keyword>
<dbReference type="GO" id="GO:0016459">
    <property type="term" value="C:myosin complex"/>
    <property type="evidence" value="ECO:0007669"/>
    <property type="project" value="UniProtKB-KW"/>
</dbReference>
<dbReference type="GO" id="GO:0007015">
    <property type="term" value="P:actin filament organization"/>
    <property type="evidence" value="ECO:0007669"/>
    <property type="project" value="TreeGrafter"/>
</dbReference>
<keyword evidence="8" id="KW-0112">Calmodulin-binding</keyword>
<dbReference type="PROSITE" id="PS51456">
    <property type="entry name" value="MYOSIN_MOTOR"/>
    <property type="match status" value="1"/>
</dbReference>
<evidence type="ECO:0000256" key="8">
    <source>
        <dbReference type="ARBA" id="ARBA00022860"/>
    </source>
</evidence>
<sequence>MAEKLRPQLQDCVVEAVYIMYTRVWIPDPDEVWRSAELTKDYKEGDKSLQLRLEDDTILEYPIDVQKNQVPFLRNPDILVGENDLTALSHLHEPAVLHNLKVRFLESNHIYTYCGIVLVAINPYEQLPIYGQDVIYAYSGQNMGDMDPHIFAVAEEAYKQMARDEKNQSIIVSGESGAGKTVSAKYAMRYFATVGGSASDTNIEEKVLASSPIMEAIGNAKTTRNDNSSRFGKFIEIGFDKKYHIIGANMRTYLLEKSRVVFQAEDERNYHIFYQLCAAASLPEFKELALTCAEDFLYTSHGGSTTIEGVDDAEDFEKTRQALTLLGVRDSHQISIFKIIASILHLGSVEIQSERDGDSCSIPPQDEHLSNFCRLLGVEHSQMEHWLCHRKLVTTSETYVKTMSLQQVVNSRNALAKHIYAQLFSWIVEHINKALHSSLKQHSFIGVLDIYGWKPKALVPPTHTSEEMLSPSLQVIRAALLGLHSVGQEVHGVQLFSVQMPHSSEAKLPMLTVLPAWFETFEINSFEQFCINYANEKLQQQFNSHVFKLEQEEYMKEQIPWTLIDFYDNQPCIDLIEAKLGILDLLDEECKVPKGTDQNWAQKLYERHSSSQHFQKPRMSNTAFIVVHFADKVEYLSDGFLEKNRDTVYEEQINILKASKFPLVADLFHDDKDSVPATSTAKNRSASKINIRSSRPPVKVSNKEHKKSVGYQFRTSLNLLMETLNATTPHYVRCIKPNDEKLPFHFDPKRAVQQLRACGVLETIRISAAGYPSRWTYHDFFNRYRVLMKKRELANTDKKSICKSVLESLIKDPDKFQFGRTKIFFRAGQVAYLEKLRADKFREATIMIQKTVRGWLQKLKYRRLKAATLTLQRFYRGHLARRLAEHLRRTRAAIVFQKQYRMQRARQAYRRVCRAAIVIQSFTRAMFVRRNYCQVLKEHKATIIQKYARGWMARRHFQRQRDAAIVIQCAFRRLKAKQELKALKIEARSAEHLKRLNVGMENKVVQLQRKIDDQNKEFKTLSEQLSVATSTHAMEVEKLKRELAHYQQNQEADTSLQLQEEVQSLRTELQRAQSERKVLEDAHSRENNELRKRVADLEHENALLKDEKEHLNNQILRQSKAEFSQSSVEESLLMKKELEEERSRYQNLVKEYSRLEQRYENLRDEQTPGHRKNPSNQSSLESDSNYPSISTSEIGDTEDALQQVEEIGVEKAAMDMSVFLKLQKRVRELEQERKKLQVQLEKEQQDSKKVQMEQQNNGIDVDHDADLAYNSLKRQELESENKKLKNDLNELRKAVADQAMQDNSTHSSPDSYSLLLNQLKLANEELEVRKEEVLILRTQIMNADQRRLAGKNMEPNINARTSWPNSEKHVDQEDAIEAYHGVCQTNRLLEAQLQAQSLEHEDEVERLKTQVETLKEEMDKQQQTFCQTLLLSPEAQVEFGVQQEISRLTNENLDFKELIEKLEKNERKLKKQLKIYMKKVQDLEAAQALAQSDRRHHELTRQVTVQRKEKDFQGMLEYHKEDEALLIRNLVTDLKPHMLSGTVPCLPAYILYMCVRHADYTNDDLKVHSLLSSTINGIKKVLKKHNDDFEMTSFWLSNTCRFLHCLKHYSGDEGFMTQNTPKQNEHCLKNFDLTEYRQVLSDLSIQIYQQLIKIAEGLLQPMIVSAMLENESIQGLSGVRPTGYRKRSSSMVDGENSYCLEAIIRQMNSFHTVMCDQGLDPEIILQVFKQLFYMINAVTLNNLLLRKDACSWSTGMQLRYNISQLEEWLRGKNLHQSGAVQTMEPLIQAAQLLQLKKKTQEDAEAICSLCTSLSTQQIVKILNLYTPLNEFEERVTVSFIRTIQAPQLPAAKTRRVAQASAIRLRRRRGSHSHRAAASPAPARRPRPLKLGWGGARILPPVLYRDAPAWRWTERTGFLEARDETDDRTVWPRSSLVPRGGARGTRGVFIVAAKRTPFGAFGGLLKDFTAIDLTEFAARAALAAGKIPPETIDSVVVGNVMQTSSDALYLARHVGLRVGVPTEIGALTVNRLCGSGFQSIVNGCQEICAKDAEVVLCGGTENMSQAPYCVRNMRFGTRLGLDIKLEDTLWTGLMDPHVKLTMALTAENLAVKHNISREDCDRYALQSQQRWKAANDAGYFKEEMAPIEVKTKKGKQMMQEDEHPRPQTTMEQLQKLPPVFKKDGTVTAGNASGVSDGAGAVIIASEEAVKKHNFTPLARIVGYHVSGCDPSIMGIGAEVENMQWGRLVSEVVKALP</sequence>
<dbReference type="GO" id="GO:0051015">
    <property type="term" value="F:actin filament binding"/>
    <property type="evidence" value="ECO:0007669"/>
    <property type="project" value="TreeGrafter"/>
</dbReference>
<comment type="caution">
    <text evidence="22">The sequence shown here is derived from an EMBL/GenBank/DDBJ whole genome shotgun (WGS) entry which is preliminary data.</text>
</comment>
<keyword evidence="10" id="KW-0809">Transit peptide</keyword>
<dbReference type="PRINTS" id="PR00193">
    <property type="entry name" value="MYOSINHEAVY"/>
</dbReference>
<evidence type="ECO:0000256" key="5">
    <source>
        <dbReference type="ARBA" id="ARBA00022737"/>
    </source>
</evidence>
<dbReference type="SMART" id="SM00015">
    <property type="entry name" value="IQ"/>
    <property type="match status" value="6"/>
</dbReference>
<accession>A0A8J6KXL5</accession>
<dbReference type="SMART" id="SM00242">
    <property type="entry name" value="MYSc"/>
    <property type="match status" value="1"/>
</dbReference>
<dbReference type="PROSITE" id="PS00098">
    <property type="entry name" value="THIOLASE_1"/>
    <property type="match status" value="1"/>
</dbReference>
<evidence type="ECO:0000256" key="3">
    <source>
        <dbReference type="ARBA" id="ARBA00022553"/>
    </source>
</evidence>
<dbReference type="InterPro" id="IPR020615">
    <property type="entry name" value="Thiolase_acyl_enz_int_AS"/>
</dbReference>
<evidence type="ECO:0000256" key="14">
    <source>
        <dbReference type="ARBA" id="ARBA00023175"/>
    </source>
</evidence>
<evidence type="ECO:0000259" key="20">
    <source>
        <dbReference type="PROSITE" id="PS51456"/>
    </source>
</evidence>
<feature type="binding site" evidence="16">
    <location>
        <begin position="174"/>
        <end position="181"/>
    </location>
    <ligand>
        <name>ATP</name>
        <dbReference type="ChEBI" id="CHEBI:30616"/>
    </ligand>
</feature>
<feature type="coiled-coil region" evidence="17">
    <location>
        <begin position="1219"/>
        <end position="1336"/>
    </location>
</feature>
<keyword evidence="15 16" id="KW-0009">Actin-binding</keyword>
<dbReference type="Gene3D" id="3.40.47.10">
    <property type="match status" value="1"/>
</dbReference>
<evidence type="ECO:0000256" key="2">
    <source>
        <dbReference type="ARBA" id="ARBA00022448"/>
    </source>
</evidence>
<evidence type="ECO:0000256" key="15">
    <source>
        <dbReference type="ARBA" id="ARBA00023203"/>
    </source>
</evidence>
<dbReference type="Gene3D" id="1.20.120.720">
    <property type="entry name" value="Myosin VI head, motor domain, U50 subdomain"/>
    <property type="match status" value="1"/>
</dbReference>
<comment type="similarity">
    <text evidence="1 16">Belongs to the TRAFAC class myosin-kinesin ATPase superfamily. Myosin family.</text>
</comment>
<dbReference type="Gene3D" id="1.20.5.190">
    <property type="match status" value="3"/>
</dbReference>
<evidence type="ECO:0000256" key="1">
    <source>
        <dbReference type="ARBA" id="ARBA00008314"/>
    </source>
</evidence>
<dbReference type="Pfam" id="PF00063">
    <property type="entry name" value="Myosin_head"/>
    <property type="match status" value="2"/>
</dbReference>